<evidence type="ECO:0000256" key="4">
    <source>
        <dbReference type="ARBA" id="ARBA00022692"/>
    </source>
</evidence>
<dbReference type="GO" id="GO:0015174">
    <property type="term" value="F:basic amino acid transmembrane transporter activity"/>
    <property type="evidence" value="ECO:0007669"/>
    <property type="project" value="TreeGrafter"/>
</dbReference>
<dbReference type="GeneID" id="37079137"/>
<evidence type="ECO:0000256" key="1">
    <source>
        <dbReference type="ARBA" id="ARBA00004141"/>
    </source>
</evidence>
<feature type="transmembrane region" description="Helical" evidence="8">
    <location>
        <begin position="371"/>
        <end position="392"/>
    </location>
</feature>
<dbReference type="PANTHER" id="PTHR23501">
    <property type="entry name" value="MAJOR FACILITATOR SUPERFAMILY"/>
    <property type="match status" value="1"/>
</dbReference>
<protein>
    <submittedName>
        <fullName evidence="10">MFS general substrate transporter</fullName>
    </submittedName>
</protein>
<evidence type="ECO:0000313" key="10">
    <source>
        <dbReference type="EMBL" id="PYH48013.1"/>
    </source>
</evidence>
<reference evidence="10 11" key="1">
    <citation type="submission" date="2016-12" db="EMBL/GenBank/DDBJ databases">
        <title>The genomes of Aspergillus section Nigri reveals drivers in fungal speciation.</title>
        <authorList>
            <consortium name="DOE Joint Genome Institute"/>
            <person name="Vesth T.C."/>
            <person name="Nybo J."/>
            <person name="Theobald S."/>
            <person name="Brandl J."/>
            <person name="Frisvad J.C."/>
            <person name="Nielsen K.F."/>
            <person name="Lyhne E.K."/>
            <person name="Kogle M.E."/>
            <person name="Kuo A."/>
            <person name="Riley R."/>
            <person name="Clum A."/>
            <person name="Nolan M."/>
            <person name="Lipzen A."/>
            <person name="Salamov A."/>
            <person name="Henrissat B."/>
            <person name="Wiebenga A."/>
            <person name="De Vries R.P."/>
            <person name="Grigoriev I.V."/>
            <person name="Mortensen U.H."/>
            <person name="Andersen M.R."/>
            <person name="Baker S.E."/>
        </authorList>
    </citation>
    <scope>NUCLEOTIDE SEQUENCE [LARGE SCALE GENOMIC DNA]</scope>
    <source>
        <strain evidence="10 11">JOP 1030-1</strain>
    </source>
</reference>
<keyword evidence="6 8" id="KW-0472">Membrane</keyword>
<dbReference type="FunFam" id="1.20.1720.10:FF:000022">
    <property type="entry name" value="MFS drug transporter, putative"/>
    <property type="match status" value="1"/>
</dbReference>
<keyword evidence="5 8" id="KW-1133">Transmembrane helix</keyword>
<dbReference type="Pfam" id="PF07690">
    <property type="entry name" value="MFS_1"/>
    <property type="match status" value="1"/>
</dbReference>
<dbReference type="Gene3D" id="1.20.1250.20">
    <property type="entry name" value="MFS general substrate transporter like domains"/>
    <property type="match status" value="1"/>
</dbReference>
<comment type="similarity">
    <text evidence="2">Belongs to the major facilitator superfamily.</text>
</comment>
<evidence type="ECO:0000256" key="8">
    <source>
        <dbReference type="SAM" id="Phobius"/>
    </source>
</evidence>
<dbReference type="Proteomes" id="UP000248349">
    <property type="component" value="Unassembled WGS sequence"/>
</dbReference>
<feature type="transmembrane region" description="Helical" evidence="8">
    <location>
        <begin position="197"/>
        <end position="216"/>
    </location>
</feature>
<dbReference type="OrthoDB" id="6770063at2759"/>
<feature type="domain" description="Major facilitator superfamily (MFS) profile" evidence="9">
    <location>
        <begin position="42"/>
        <end position="535"/>
    </location>
</feature>
<dbReference type="FunFam" id="1.20.1250.20:FF:000670">
    <property type="entry name" value="MFS general substrate transporter"/>
    <property type="match status" value="1"/>
</dbReference>
<evidence type="ECO:0000256" key="6">
    <source>
        <dbReference type="ARBA" id="ARBA00023136"/>
    </source>
</evidence>
<feature type="transmembrane region" description="Helical" evidence="8">
    <location>
        <begin position="439"/>
        <end position="458"/>
    </location>
</feature>
<dbReference type="InterPro" id="IPR036259">
    <property type="entry name" value="MFS_trans_sf"/>
</dbReference>
<feature type="transmembrane region" description="Helical" evidence="8">
    <location>
        <begin position="236"/>
        <end position="256"/>
    </location>
</feature>
<dbReference type="Gene3D" id="1.20.1720.10">
    <property type="entry name" value="Multidrug resistance protein D"/>
    <property type="match status" value="1"/>
</dbReference>
<feature type="transmembrane region" description="Helical" evidence="8">
    <location>
        <begin position="509"/>
        <end position="529"/>
    </location>
</feature>
<gene>
    <name evidence="10" type="ORF">BP01DRAFT_389329</name>
</gene>
<evidence type="ECO:0000256" key="5">
    <source>
        <dbReference type="ARBA" id="ARBA00022989"/>
    </source>
</evidence>
<sequence length="541" mass="57942">MSLLEASTSDVESASSTPPEVQPLLHPETAVPWKPPPGFVWIQLAIMSNVFLSGFDGTITASTYAIISSDFNAANTASWLTTSYLITSTAFQPLYGRFSDIFGRRASFFTATVTFIIGCLGCGIATNVVFLNLMRALTGIGGGGLMTMATIINSDLIPFRRRGMYQAVQNVLHGFGSICGASLGGFIVDSIGWRWCFLSQVPVGFLALLTGHLVLIMPAQGKYLEQGHDFRAVWRLLDISGALALILGLSTQLVGLSLGGNELPWSNGWVIMSLLASLVFLAMFVHIERSTTAVPLIPPHMLAGLLPVATQIANVCVGMAAYAFLFTLPLFFQVVLMESPAKAGARLAIPSFATPIGGIISGIVMSRWGKLAYLVRAGSSLMCIGNALVALLHFQDSEWKYFTYLIPASLGQGIVYPGVLFTFLAAFEHADHAVSASTVYLVRSMGTVWGVAITSTIIQNTLRSGLGEALSGIPDKWKIVEEIRHSVSAIHNLPPDVQLAARLVYYQGIRLSFVASACFGLVATVAALFTKGKGLHRSHNA</sequence>
<evidence type="ECO:0000313" key="11">
    <source>
        <dbReference type="Proteomes" id="UP000248349"/>
    </source>
</evidence>
<dbReference type="InterPro" id="IPR020846">
    <property type="entry name" value="MFS_dom"/>
</dbReference>
<feature type="region of interest" description="Disordered" evidence="7">
    <location>
        <begin position="1"/>
        <end position="22"/>
    </location>
</feature>
<dbReference type="SUPFAM" id="SSF103473">
    <property type="entry name" value="MFS general substrate transporter"/>
    <property type="match status" value="1"/>
</dbReference>
<dbReference type="PANTHER" id="PTHR23501:SF81">
    <property type="entry name" value="VACUOLAR BASIC AMINO ACID TRANSPORTER 2"/>
    <property type="match status" value="1"/>
</dbReference>
<feature type="transmembrane region" description="Helical" evidence="8">
    <location>
        <begin position="106"/>
        <end position="130"/>
    </location>
</feature>
<evidence type="ECO:0000256" key="3">
    <source>
        <dbReference type="ARBA" id="ARBA00022448"/>
    </source>
</evidence>
<dbReference type="InterPro" id="IPR011701">
    <property type="entry name" value="MFS"/>
</dbReference>
<dbReference type="EMBL" id="KZ821222">
    <property type="protein sequence ID" value="PYH48013.1"/>
    <property type="molecule type" value="Genomic_DNA"/>
</dbReference>
<evidence type="ECO:0000259" key="9">
    <source>
        <dbReference type="PROSITE" id="PS50850"/>
    </source>
</evidence>
<dbReference type="RefSeq" id="XP_025433995.1">
    <property type="nucleotide sequence ID" value="XM_025577908.1"/>
</dbReference>
<dbReference type="GO" id="GO:0000329">
    <property type="term" value="C:fungal-type vacuole membrane"/>
    <property type="evidence" value="ECO:0007669"/>
    <property type="project" value="UniProtKB-ARBA"/>
</dbReference>
<feature type="transmembrane region" description="Helical" evidence="8">
    <location>
        <begin position="308"/>
        <end position="332"/>
    </location>
</feature>
<feature type="transmembrane region" description="Helical" evidence="8">
    <location>
        <begin position="268"/>
        <end position="287"/>
    </location>
</feature>
<organism evidence="10 11">
    <name type="scientific">Aspergillus saccharolyticus JOP 1030-1</name>
    <dbReference type="NCBI Taxonomy" id="1450539"/>
    <lineage>
        <taxon>Eukaryota</taxon>
        <taxon>Fungi</taxon>
        <taxon>Dikarya</taxon>
        <taxon>Ascomycota</taxon>
        <taxon>Pezizomycotina</taxon>
        <taxon>Eurotiomycetes</taxon>
        <taxon>Eurotiomycetidae</taxon>
        <taxon>Eurotiales</taxon>
        <taxon>Aspergillaceae</taxon>
        <taxon>Aspergillus</taxon>
        <taxon>Aspergillus subgen. Circumdati</taxon>
    </lineage>
</organism>
<feature type="compositionally biased region" description="Polar residues" evidence="7">
    <location>
        <begin position="1"/>
        <end position="19"/>
    </location>
</feature>
<feature type="transmembrane region" description="Helical" evidence="8">
    <location>
        <begin position="344"/>
        <end position="364"/>
    </location>
</feature>
<accession>A0A318ZUJ3</accession>
<comment type="subcellular location">
    <subcellularLocation>
        <location evidence="1">Membrane</location>
        <topology evidence="1">Multi-pass membrane protein</topology>
    </subcellularLocation>
</comment>
<keyword evidence="11" id="KW-1185">Reference proteome</keyword>
<keyword evidence="3" id="KW-0813">Transport</keyword>
<proteinExistence type="inferred from homology"/>
<name>A0A318ZUJ3_9EURO</name>
<feature type="transmembrane region" description="Helical" evidence="8">
    <location>
        <begin position="171"/>
        <end position="191"/>
    </location>
</feature>
<dbReference type="AlphaFoldDB" id="A0A318ZUJ3"/>
<feature type="transmembrane region" description="Helical" evidence="8">
    <location>
        <begin position="404"/>
        <end position="427"/>
    </location>
</feature>
<dbReference type="CDD" id="cd17502">
    <property type="entry name" value="MFS_Azr1_MDR_like"/>
    <property type="match status" value="1"/>
</dbReference>
<dbReference type="PROSITE" id="PS50850">
    <property type="entry name" value="MFS"/>
    <property type="match status" value="1"/>
</dbReference>
<evidence type="ECO:0000256" key="7">
    <source>
        <dbReference type="SAM" id="MobiDB-lite"/>
    </source>
</evidence>
<keyword evidence="4 8" id="KW-0812">Transmembrane</keyword>
<evidence type="ECO:0000256" key="2">
    <source>
        <dbReference type="ARBA" id="ARBA00008335"/>
    </source>
</evidence>